<evidence type="ECO:0000313" key="2">
    <source>
        <dbReference type="EMBL" id="MFC3225592.1"/>
    </source>
</evidence>
<evidence type="ECO:0000256" key="1">
    <source>
        <dbReference type="SAM" id="MobiDB-lite"/>
    </source>
</evidence>
<dbReference type="PROSITE" id="PS51257">
    <property type="entry name" value="PROKAR_LIPOPROTEIN"/>
    <property type="match status" value="1"/>
</dbReference>
<feature type="region of interest" description="Disordered" evidence="1">
    <location>
        <begin position="43"/>
        <end position="63"/>
    </location>
</feature>
<reference evidence="3" key="1">
    <citation type="journal article" date="2019" name="Int. J. Syst. Evol. Microbiol.">
        <title>The Global Catalogue of Microorganisms (GCM) 10K type strain sequencing project: providing services to taxonomists for standard genome sequencing and annotation.</title>
        <authorList>
            <consortium name="The Broad Institute Genomics Platform"/>
            <consortium name="The Broad Institute Genome Sequencing Center for Infectious Disease"/>
            <person name="Wu L."/>
            <person name="Ma J."/>
        </authorList>
    </citation>
    <scope>NUCLEOTIDE SEQUENCE [LARGE SCALE GENOMIC DNA]</scope>
    <source>
        <strain evidence="3">KCTC 42964</strain>
    </source>
</reference>
<dbReference type="Proteomes" id="UP001595528">
    <property type="component" value="Unassembled WGS sequence"/>
</dbReference>
<proteinExistence type="predicted"/>
<dbReference type="RefSeq" id="WP_379897314.1">
    <property type="nucleotide sequence ID" value="NZ_JBHRTR010000001.1"/>
</dbReference>
<name>A0ABV7KTC1_9PROT</name>
<sequence>MRQRVLVALLLPMLLSSCGGWDWRATGRDLLASACEGARQCRADGGPGYRPPADWPPPRIVPD</sequence>
<organism evidence="2 3">
    <name type="scientific">Marinibaculum pumilum</name>
    <dbReference type="NCBI Taxonomy" id="1766165"/>
    <lineage>
        <taxon>Bacteria</taxon>
        <taxon>Pseudomonadati</taxon>
        <taxon>Pseudomonadota</taxon>
        <taxon>Alphaproteobacteria</taxon>
        <taxon>Rhodospirillales</taxon>
        <taxon>Rhodospirillaceae</taxon>
        <taxon>Marinibaculum</taxon>
    </lineage>
</organism>
<comment type="caution">
    <text evidence="2">The sequence shown here is derived from an EMBL/GenBank/DDBJ whole genome shotgun (WGS) entry which is preliminary data.</text>
</comment>
<feature type="compositionally biased region" description="Pro residues" evidence="1">
    <location>
        <begin position="49"/>
        <end position="63"/>
    </location>
</feature>
<evidence type="ECO:0000313" key="3">
    <source>
        <dbReference type="Proteomes" id="UP001595528"/>
    </source>
</evidence>
<dbReference type="EMBL" id="JBHRTR010000001">
    <property type="protein sequence ID" value="MFC3225592.1"/>
    <property type="molecule type" value="Genomic_DNA"/>
</dbReference>
<keyword evidence="3" id="KW-1185">Reference proteome</keyword>
<protein>
    <submittedName>
        <fullName evidence="2">Uncharacterized protein</fullName>
    </submittedName>
</protein>
<gene>
    <name evidence="2" type="ORF">ACFOGJ_00015</name>
</gene>
<accession>A0ABV7KTC1</accession>